<feature type="compositionally biased region" description="Acidic residues" evidence="2">
    <location>
        <begin position="411"/>
        <end position="420"/>
    </location>
</feature>
<proteinExistence type="predicted"/>
<sequence length="553" mass="62754">MQDQRNKPNDLSEIDLLRRRIIDLETENAEISELRNKLLKFAEVEAENERLRQIIEENSRRDAEFKSRIEELEKSRTDTASENAELKTEVAKLRHDFEEIKSKGIIIDSPDQLPISSLAEKKIVSVSTEMKNSNDIPEQIELQTENASASNISDITSNSSHFVTASGKDTHEQIVPRIEESIISSHEVSTSGNSDIQQELETSTSLIPATILLEEKEENEILDSMYKERVSKEIMERIREKKLRDQDLSLVNQTESKKMTPPSLCATKTVTKCHDQNTLDNSDTVSIGIASTAELSESDNQIVEGLIQEMTCNQVQGIVSEINSTYSNNSKSCIQDMVPGSEQSLSDLFDKAIKSGQKQILCWYYYSLEFENKTEVDIVNENNEFSEAVTIIDSFSDSNSESSDGNGKESSDDDDSDDDETNSKDSTKNKTGLDPWINSETSESKQIENADNHLSQDCIIKISKFPEEKDVIIEAVEKRFLLKYIKSNAWHRDVFKYTDSEAKCPICKDVHTRLGIWDDWSCLGKDDHYFLNCPFRIDQKKVIIAIQSLPENL</sequence>
<feature type="region of interest" description="Disordered" evidence="2">
    <location>
        <begin position="396"/>
        <end position="438"/>
    </location>
</feature>
<dbReference type="Proteomes" id="UP000789706">
    <property type="component" value="Unassembled WGS sequence"/>
</dbReference>
<protein>
    <submittedName>
        <fullName evidence="3">2458_t:CDS:1</fullName>
    </submittedName>
</protein>
<dbReference type="EMBL" id="CAJVPK010000733">
    <property type="protein sequence ID" value="CAG8544069.1"/>
    <property type="molecule type" value="Genomic_DNA"/>
</dbReference>
<evidence type="ECO:0000313" key="3">
    <source>
        <dbReference type="EMBL" id="CAG8544069.1"/>
    </source>
</evidence>
<organism evidence="3 4">
    <name type="scientific">Diversispora eburnea</name>
    <dbReference type="NCBI Taxonomy" id="1213867"/>
    <lineage>
        <taxon>Eukaryota</taxon>
        <taxon>Fungi</taxon>
        <taxon>Fungi incertae sedis</taxon>
        <taxon>Mucoromycota</taxon>
        <taxon>Glomeromycotina</taxon>
        <taxon>Glomeromycetes</taxon>
        <taxon>Diversisporales</taxon>
        <taxon>Diversisporaceae</taxon>
        <taxon>Diversispora</taxon>
    </lineage>
</organism>
<comment type="caution">
    <text evidence="3">The sequence shown here is derived from an EMBL/GenBank/DDBJ whole genome shotgun (WGS) entry which is preliminary data.</text>
</comment>
<feature type="compositionally biased region" description="Low complexity" evidence="2">
    <location>
        <begin position="396"/>
        <end position="405"/>
    </location>
</feature>
<name>A0A9N9AT78_9GLOM</name>
<gene>
    <name evidence="3" type="ORF">DEBURN_LOCUS6764</name>
</gene>
<accession>A0A9N9AT78</accession>
<dbReference type="AlphaFoldDB" id="A0A9N9AT78"/>
<keyword evidence="1" id="KW-0175">Coiled coil</keyword>
<reference evidence="3" key="1">
    <citation type="submission" date="2021-06" db="EMBL/GenBank/DDBJ databases">
        <authorList>
            <person name="Kallberg Y."/>
            <person name="Tangrot J."/>
            <person name="Rosling A."/>
        </authorList>
    </citation>
    <scope>NUCLEOTIDE SEQUENCE</scope>
    <source>
        <strain evidence="3">AZ414A</strain>
    </source>
</reference>
<evidence type="ECO:0000313" key="4">
    <source>
        <dbReference type="Proteomes" id="UP000789706"/>
    </source>
</evidence>
<feature type="coiled-coil region" evidence="1">
    <location>
        <begin position="14"/>
        <end position="103"/>
    </location>
</feature>
<evidence type="ECO:0000256" key="1">
    <source>
        <dbReference type="SAM" id="Coils"/>
    </source>
</evidence>
<keyword evidence="4" id="KW-1185">Reference proteome</keyword>
<evidence type="ECO:0000256" key="2">
    <source>
        <dbReference type="SAM" id="MobiDB-lite"/>
    </source>
</evidence>